<dbReference type="EMBL" id="QEWP01000022">
    <property type="protein sequence ID" value="PWD97892.1"/>
    <property type="molecule type" value="Genomic_DNA"/>
</dbReference>
<dbReference type="PANTHER" id="PTHR11319:SF35">
    <property type="entry name" value="OUTER MEMBRANE PROTEIN PMPC-RELATED"/>
    <property type="match status" value="1"/>
</dbReference>
<name>A0A2U2B498_9BACT</name>
<dbReference type="InterPro" id="IPR012334">
    <property type="entry name" value="Pectin_lyas_fold"/>
</dbReference>
<protein>
    <recommendedName>
        <fullName evidence="4">Secretion system C-terminal sorting domain-containing protein</fullName>
    </recommendedName>
</protein>
<evidence type="ECO:0000313" key="2">
    <source>
        <dbReference type="EMBL" id="PWD97892.1"/>
    </source>
</evidence>
<accession>A0A2U2B498</accession>
<evidence type="ECO:0000256" key="1">
    <source>
        <dbReference type="SAM" id="SignalP"/>
    </source>
</evidence>
<reference evidence="2 3" key="1">
    <citation type="submission" date="2018-05" db="EMBL/GenBank/DDBJ databases">
        <title>Marinilabilia rubrum sp. nov., isolated from saltern sediment.</title>
        <authorList>
            <person name="Zhang R."/>
        </authorList>
    </citation>
    <scope>NUCLEOTIDE SEQUENCE [LARGE SCALE GENOMIC DNA]</scope>
    <source>
        <strain evidence="2 3">WTE16</strain>
    </source>
</reference>
<dbReference type="InterPro" id="IPR011050">
    <property type="entry name" value="Pectin_lyase_fold/virulence"/>
</dbReference>
<dbReference type="Gene3D" id="2.160.20.10">
    <property type="entry name" value="Single-stranded right-handed beta-helix, Pectin lyase-like"/>
    <property type="match status" value="1"/>
</dbReference>
<evidence type="ECO:0008006" key="4">
    <source>
        <dbReference type="Google" id="ProtNLM"/>
    </source>
</evidence>
<keyword evidence="1" id="KW-0732">Signal</keyword>
<gene>
    <name evidence="2" type="ORF">DDZ16_18205</name>
</gene>
<evidence type="ECO:0000313" key="3">
    <source>
        <dbReference type="Proteomes" id="UP000244956"/>
    </source>
</evidence>
<feature type="chain" id="PRO_5015465207" description="Secretion system C-terminal sorting domain-containing protein" evidence="1">
    <location>
        <begin position="24"/>
        <end position="498"/>
    </location>
</feature>
<dbReference type="SUPFAM" id="SSF51126">
    <property type="entry name" value="Pectin lyase-like"/>
    <property type="match status" value="1"/>
</dbReference>
<dbReference type="OrthoDB" id="1116071at2"/>
<keyword evidence="3" id="KW-1185">Reference proteome</keyword>
<feature type="signal peptide" evidence="1">
    <location>
        <begin position="1"/>
        <end position="23"/>
    </location>
</feature>
<dbReference type="RefSeq" id="WP_109265910.1">
    <property type="nucleotide sequence ID" value="NZ_QEWP01000022.1"/>
</dbReference>
<dbReference type="NCBIfam" id="NF041518">
    <property type="entry name" value="choice_anch_Q"/>
    <property type="match status" value="1"/>
</dbReference>
<dbReference type="AlphaFoldDB" id="A0A2U2B498"/>
<organism evidence="2 3">
    <name type="scientific">Marinilabilia rubra</name>
    <dbReference type="NCBI Taxonomy" id="2162893"/>
    <lineage>
        <taxon>Bacteria</taxon>
        <taxon>Pseudomonadati</taxon>
        <taxon>Bacteroidota</taxon>
        <taxon>Bacteroidia</taxon>
        <taxon>Marinilabiliales</taxon>
        <taxon>Marinilabiliaceae</taxon>
        <taxon>Marinilabilia</taxon>
    </lineage>
</organism>
<proteinExistence type="predicted"/>
<dbReference type="PANTHER" id="PTHR11319">
    <property type="entry name" value="G PROTEIN-COUPLED RECEPTOR-RELATED"/>
    <property type="match status" value="1"/>
</dbReference>
<sequence length="498" mass="52544">MKNLYSFMLVFLFSAFLPVSVSSQDVSGTISGNVTWGPGTVNVVGNVSVSGNLTIAAGTTVSVSDQVMITVTSTGTITAQGIEGNEILFTAANASIGWEGIYFNGGPGDESASVFEYCTFEYGKKTGTGTFDSSGGVVYLDNHSNVAFSNCTFQNNEVQRYGGAFKAVESQVSISNCVFKNNSTTSSDGGGAIDIVNGEGNVLKIENSSFYNNYSHTGGALMAEGCSGLNIVGCIFANNEANFGGAITISQASNNISLYANTFANNKTLNSDATIRVDAIQYFNFINNIVSGFDADNAIEFDGAYADNLTFENCLIEGGLSSVLGLPASYVWTDMVDGTASFVAPSSASGLAGDGSTADWQLGDQSPAINGGKEDISGLNLETLDLAGNTRVQQGRIDIGALESNFVPTSVFNPGTDETFDVFLRRDENKILVKADNSFVRFSGILFDISGSIVSDKRSVLQQHQMTFETTGLRKGIYVVKILSESGKVLEISKIIIN</sequence>
<dbReference type="Proteomes" id="UP000244956">
    <property type="component" value="Unassembled WGS sequence"/>
</dbReference>
<comment type="caution">
    <text evidence="2">The sequence shown here is derived from an EMBL/GenBank/DDBJ whole genome shotgun (WGS) entry which is preliminary data.</text>
</comment>
<dbReference type="InterPro" id="IPR059226">
    <property type="entry name" value="Choice_anch_Q_dom"/>
</dbReference>